<keyword evidence="2" id="KW-0677">Repeat</keyword>
<dbReference type="PROSITE" id="PS51257">
    <property type="entry name" value="PROKAR_LIPOPROTEIN"/>
    <property type="match status" value="1"/>
</dbReference>
<dbReference type="SUPFAM" id="SSF117281">
    <property type="entry name" value="Kelch motif"/>
    <property type="match status" value="2"/>
</dbReference>
<evidence type="ECO:0000256" key="1">
    <source>
        <dbReference type="ARBA" id="ARBA00022441"/>
    </source>
</evidence>
<reference evidence="3" key="1">
    <citation type="submission" date="2023-07" db="EMBL/GenBank/DDBJ databases">
        <title>Gilvimarinus algae sp. nov., isolated from the surface of Kelp.</title>
        <authorList>
            <person name="Sun Y.Y."/>
            <person name="Gong Y."/>
            <person name="Du Z.J."/>
        </authorList>
    </citation>
    <scope>NUCLEOTIDE SEQUENCE</scope>
    <source>
        <strain evidence="3">SDUM040014</strain>
    </source>
</reference>
<accession>A0ABT8TC44</accession>
<name>A0ABT8TC44_9GAMM</name>
<dbReference type="PANTHER" id="PTHR24412:SF489">
    <property type="entry name" value="RING FINGER DOMAIN AND KELCH REPEAT-CONTAINING PROTEIN DDB_G0271372"/>
    <property type="match status" value="1"/>
</dbReference>
<dbReference type="InterPro" id="IPR008964">
    <property type="entry name" value="Invasin/intimin_cell_adhesion"/>
</dbReference>
<proteinExistence type="predicted"/>
<dbReference type="Gene3D" id="2.120.10.80">
    <property type="entry name" value="Kelch-type beta propeller"/>
    <property type="match status" value="1"/>
</dbReference>
<organism evidence="3 4">
    <name type="scientific">Gilvimarinus algae</name>
    <dbReference type="NCBI Taxonomy" id="3058037"/>
    <lineage>
        <taxon>Bacteria</taxon>
        <taxon>Pseudomonadati</taxon>
        <taxon>Pseudomonadota</taxon>
        <taxon>Gammaproteobacteria</taxon>
        <taxon>Cellvibrionales</taxon>
        <taxon>Cellvibrionaceae</taxon>
        <taxon>Gilvimarinus</taxon>
    </lineage>
</organism>
<dbReference type="Gene3D" id="2.60.40.1080">
    <property type="match status" value="3"/>
</dbReference>
<evidence type="ECO:0008006" key="5">
    <source>
        <dbReference type="Google" id="ProtNLM"/>
    </source>
</evidence>
<keyword evidence="4" id="KW-1185">Reference proteome</keyword>
<evidence type="ECO:0000313" key="4">
    <source>
        <dbReference type="Proteomes" id="UP001168380"/>
    </source>
</evidence>
<dbReference type="EMBL" id="JAULRT010000034">
    <property type="protein sequence ID" value="MDO3381220.1"/>
    <property type="molecule type" value="Genomic_DNA"/>
</dbReference>
<keyword evidence="1" id="KW-0880">Kelch repeat</keyword>
<dbReference type="PANTHER" id="PTHR24412">
    <property type="entry name" value="KELCH PROTEIN"/>
    <property type="match status" value="1"/>
</dbReference>
<gene>
    <name evidence="3" type="ORF">QWI16_03485</name>
</gene>
<evidence type="ECO:0000256" key="2">
    <source>
        <dbReference type="ARBA" id="ARBA00022737"/>
    </source>
</evidence>
<dbReference type="InterPro" id="IPR015915">
    <property type="entry name" value="Kelch-typ_b-propeller"/>
</dbReference>
<dbReference type="SUPFAM" id="SSF49373">
    <property type="entry name" value="Invasin/intimin cell-adhesion fragments"/>
    <property type="match status" value="3"/>
</dbReference>
<dbReference type="RefSeq" id="WP_302711350.1">
    <property type="nucleotide sequence ID" value="NZ_JAULRT010000034.1"/>
</dbReference>
<sequence length="688" mass="73613">MKTAFNDILKMLGHSLWCTSVLLLVSCGGSDNGTSSAPPSDPGALKQEQAPLYFQSPEVAITYGDPAPNNPLLGGSGEGAVIYTSSDNTVAKVNAVTGRLDIIKAGDAMITAEKSADANNFSATASYALLIAKSSQTPLSFAQAQIEQYIDETPTQNPVTGGSGAGITTFSSSNAAIAKVDAATGELTFIDDGTVTISAFRPADEQYASASADYTLTVLKYPQAAFTFSDSLVEAALGFNPDINTPMGGSGTGGIEFISSDSAVASVDAITGQVDLHSAGTAVITAVKAEDSIYLAAQAQYELTAYDIIGGLNIHVGQEDTLVNWSDQWGVIEAIRTSTSLCDLDVFFNCPNYAKFNITSSEQLPIIDYFSQLSTKPFLFFQNSEYRARPIYIDPAMTPFSERTGATLIGNQDKLLLVGGKAVHQNSTVTWYDDLWTSRYGAHWELADSSLEIGSGSIHSAATFNNALYLTRGQVPTGNGAGSAYDHTVWRTEDTGQWSAVFTPEISPQSSSQLIVFKDRLWIISSEGVWHSGDGSQWSESLGIPTFSYRNDFSAYVVDEQLFISGGFSDPAQPLGDIWHTSDGIEWFMANENTAHGPRINHQVVTLNGVLYLLGGSSENAGVYTSTNGIDWHLAGEPDTVLPENLSATVLDNRLWITGEGLQSLLSSDNGVTWYAPVDSTLEWSERY</sequence>
<comment type="caution">
    <text evidence="3">The sequence shown here is derived from an EMBL/GenBank/DDBJ whole genome shotgun (WGS) entry which is preliminary data.</text>
</comment>
<evidence type="ECO:0000313" key="3">
    <source>
        <dbReference type="EMBL" id="MDO3381220.1"/>
    </source>
</evidence>
<dbReference type="Proteomes" id="UP001168380">
    <property type="component" value="Unassembled WGS sequence"/>
</dbReference>
<protein>
    <recommendedName>
        <fullName evidence="5">BIG2 domain-containing protein</fullName>
    </recommendedName>
</protein>